<dbReference type="EMBL" id="VITW01000018">
    <property type="protein sequence ID" value="TWB66138.1"/>
    <property type="molecule type" value="Genomic_DNA"/>
</dbReference>
<organism evidence="1 2">
    <name type="scientific">Bradyrhizobium sacchari</name>
    <dbReference type="NCBI Taxonomy" id="1399419"/>
    <lineage>
        <taxon>Bacteria</taxon>
        <taxon>Pseudomonadati</taxon>
        <taxon>Pseudomonadota</taxon>
        <taxon>Alphaproteobacteria</taxon>
        <taxon>Hyphomicrobiales</taxon>
        <taxon>Nitrobacteraceae</taxon>
        <taxon>Bradyrhizobium</taxon>
    </lineage>
</organism>
<evidence type="ECO:0000313" key="2">
    <source>
        <dbReference type="Proteomes" id="UP000315914"/>
    </source>
</evidence>
<comment type="caution">
    <text evidence="1">The sequence shown here is derived from an EMBL/GenBank/DDBJ whole genome shotgun (WGS) entry which is preliminary data.</text>
</comment>
<keyword evidence="2" id="KW-1185">Reference proteome</keyword>
<accession>A0A560HM37</accession>
<reference evidence="1 2" key="1">
    <citation type="submission" date="2019-06" db="EMBL/GenBank/DDBJ databases">
        <title>Genomic Encyclopedia of Type Strains, Phase IV (KMG-V): Genome sequencing to study the core and pangenomes of soil and plant-associated prokaryotes.</title>
        <authorList>
            <person name="Whitman W."/>
        </authorList>
    </citation>
    <scope>NUCLEOTIDE SEQUENCE [LARGE SCALE GENOMIC DNA]</scope>
    <source>
        <strain evidence="1 2">BR 10556</strain>
    </source>
</reference>
<dbReference type="AlphaFoldDB" id="A0A560HM37"/>
<evidence type="ECO:0000313" key="1">
    <source>
        <dbReference type="EMBL" id="TWB66138.1"/>
    </source>
</evidence>
<proteinExistence type="predicted"/>
<dbReference type="Proteomes" id="UP000315914">
    <property type="component" value="Unassembled WGS sequence"/>
</dbReference>
<protein>
    <submittedName>
        <fullName evidence="1">Uncharacterized protein</fullName>
    </submittedName>
</protein>
<gene>
    <name evidence="1" type="ORF">FBZ95_11813</name>
</gene>
<name>A0A560HM37_9BRAD</name>
<sequence>MRTDRVVERPGYGELRTDVVAFFSIKETNSASRRALCWSLSPTLASKFLPLNSCFQTLGPLQLRIAEWSLDAYQPRHGQRAILWISTFVKVAAYVVALASEQLAALSQRRAGPSLARRCRKIWTMQRRTYDLMFSNHRGTDIAMLPSMNFAPTSADVLERLRNRLLETPTWFGLGMSDCSAGIQALSLPLRSNITGQLQSFCFLVSFSKAKPRSENVFIQVRR</sequence>